<keyword evidence="3" id="KW-1185">Reference proteome</keyword>
<dbReference type="PANTHER" id="PTHR43267">
    <property type="entry name" value="TRNA THREONYLCARBAMOYLADENOSINE DEHYDRATASE"/>
    <property type="match status" value="1"/>
</dbReference>
<name>A0A9X1VCJ8_9BACL</name>
<dbReference type="GO" id="GO:0061504">
    <property type="term" value="P:cyclic threonylcarbamoyladenosine biosynthetic process"/>
    <property type="evidence" value="ECO:0007669"/>
    <property type="project" value="TreeGrafter"/>
</dbReference>
<dbReference type="GO" id="GO:0061503">
    <property type="term" value="F:tRNA threonylcarbamoyladenosine dehydratase"/>
    <property type="evidence" value="ECO:0007669"/>
    <property type="project" value="TreeGrafter"/>
</dbReference>
<dbReference type="InterPro" id="IPR000594">
    <property type="entry name" value="ThiF_NAD_FAD-bd"/>
</dbReference>
<proteinExistence type="predicted"/>
<dbReference type="InterPro" id="IPR045886">
    <property type="entry name" value="ThiF/MoeB/HesA"/>
</dbReference>
<evidence type="ECO:0000313" key="3">
    <source>
        <dbReference type="Proteomes" id="UP001139263"/>
    </source>
</evidence>
<comment type="caution">
    <text evidence="2">The sequence shown here is derived from an EMBL/GenBank/DDBJ whole genome shotgun (WGS) entry which is preliminary data.</text>
</comment>
<organism evidence="2 3">
    <name type="scientific">Sulfoacidibacillus ferrooxidans</name>
    <dbReference type="NCBI Taxonomy" id="2005001"/>
    <lineage>
        <taxon>Bacteria</taxon>
        <taxon>Bacillati</taxon>
        <taxon>Bacillota</taxon>
        <taxon>Bacilli</taxon>
        <taxon>Bacillales</taxon>
        <taxon>Alicyclobacillaceae</taxon>
        <taxon>Sulfoacidibacillus</taxon>
    </lineage>
</organism>
<dbReference type="Pfam" id="PF00899">
    <property type="entry name" value="ThiF"/>
    <property type="match status" value="1"/>
</dbReference>
<dbReference type="Gene3D" id="3.40.50.720">
    <property type="entry name" value="NAD(P)-binding Rossmann-like Domain"/>
    <property type="match status" value="1"/>
</dbReference>
<protein>
    <recommendedName>
        <fullName evidence="1">THIF-type NAD/FAD binding fold domain-containing protein</fullName>
    </recommendedName>
</protein>
<dbReference type="GO" id="GO:0008641">
    <property type="term" value="F:ubiquitin-like modifier activating enzyme activity"/>
    <property type="evidence" value="ECO:0007669"/>
    <property type="project" value="InterPro"/>
</dbReference>
<dbReference type="PANTHER" id="PTHR43267:SF1">
    <property type="entry name" value="TRNA THREONYLCARBAMOYLADENOSINE DEHYDRATASE"/>
    <property type="match status" value="1"/>
</dbReference>
<dbReference type="EMBL" id="JALBUF010000027">
    <property type="protein sequence ID" value="MCI0184820.1"/>
    <property type="molecule type" value="Genomic_DNA"/>
</dbReference>
<sequence>MINLTDFDDMSCSVAMTHALDAQLRKHFHKGTEQEDLTFALWRPSRGHKRYTVILERLVLPLDGERQLHGNVSFSPDYVQRVLKEAGNEYGIALLHSHLGPGWQGMSEDDIVAERDRLAAAVSGRTGHPLVGLTWGTDGAWSARAWLRHSKLDYRIRWANTVRVVGKELRITYHPDLTAIASTASQVATVSCWGEENQSKLANVHVGIIGLGSVGSVVAETLSRMGISRVTLIDHDRIEERNLDRTLGAVFQDAVEGTAKVDLSKRLIESTHTALTLTVTAVTAKVTSDEGLRAALDCDVLFSCVDRSYPRHILNALAYGHLIPVVDGGIFAKVAGGKLVHADWRIHIVGPEHACMMCLGAITREGVALDREGKLDDPTYIEGLGSEFSPLLARQNVFPFSVSVAAHEVIQFVGLVTGVRRLGGMHPQFYHCYPGEMESMEKDACIPGCEYHTLTSTVCSLLE</sequence>
<accession>A0A9X1VCJ8</accession>
<evidence type="ECO:0000313" key="2">
    <source>
        <dbReference type="EMBL" id="MCI0184820.1"/>
    </source>
</evidence>
<dbReference type="Proteomes" id="UP001139263">
    <property type="component" value="Unassembled WGS sequence"/>
</dbReference>
<reference evidence="2" key="1">
    <citation type="submission" date="2022-03" db="EMBL/GenBank/DDBJ databases">
        <title>Draft Genome Sequence of Firmicute Strain S0AB, a Heterotrophic Iron/Sulfur-Oxidizing Extreme Acidophile.</title>
        <authorList>
            <person name="Vergara E."/>
            <person name="Pakostova E."/>
            <person name="Johnson D.B."/>
            <person name="Holmes D.S."/>
        </authorList>
    </citation>
    <scope>NUCLEOTIDE SEQUENCE</scope>
    <source>
        <strain evidence="2">S0AB</strain>
    </source>
</reference>
<feature type="domain" description="THIF-type NAD/FAD binding fold" evidence="1">
    <location>
        <begin position="185"/>
        <end position="332"/>
    </location>
</feature>
<dbReference type="SUPFAM" id="SSF69572">
    <property type="entry name" value="Activating enzymes of the ubiquitin-like proteins"/>
    <property type="match status" value="1"/>
</dbReference>
<dbReference type="AlphaFoldDB" id="A0A9X1VCJ8"/>
<dbReference type="RefSeq" id="WP_241716795.1">
    <property type="nucleotide sequence ID" value="NZ_JALBUF010000027.1"/>
</dbReference>
<gene>
    <name evidence="2" type="ORF">MM817_03117</name>
</gene>
<dbReference type="InterPro" id="IPR035985">
    <property type="entry name" value="Ubiquitin-activating_enz"/>
</dbReference>
<evidence type="ECO:0000259" key="1">
    <source>
        <dbReference type="Pfam" id="PF00899"/>
    </source>
</evidence>